<comment type="subunit">
    <text evidence="4">Homodimer.</text>
</comment>
<comment type="caution">
    <text evidence="14">The sequence shown here is derived from an EMBL/GenBank/DDBJ whole genome shotgun (WGS) entry which is preliminary data.</text>
</comment>
<organism evidence="14 15">
    <name type="scientific">Anguilla anguilla</name>
    <name type="common">European freshwater eel</name>
    <name type="synonym">Muraena anguilla</name>
    <dbReference type="NCBI Taxonomy" id="7936"/>
    <lineage>
        <taxon>Eukaryota</taxon>
        <taxon>Metazoa</taxon>
        <taxon>Chordata</taxon>
        <taxon>Craniata</taxon>
        <taxon>Vertebrata</taxon>
        <taxon>Euteleostomi</taxon>
        <taxon>Actinopterygii</taxon>
        <taxon>Neopterygii</taxon>
        <taxon>Teleostei</taxon>
        <taxon>Anguilliformes</taxon>
        <taxon>Anguillidae</taxon>
        <taxon>Anguilla</taxon>
    </lineage>
</organism>
<dbReference type="PANTHER" id="PTHR28572:SF1">
    <property type="entry name" value="COILED-COIL DOMAIN-CONTAINING PROTEIN 103"/>
    <property type="match status" value="1"/>
</dbReference>
<evidence type="ECO:0000256" key="2">
    <source>
        <dbReference type="ARBA" id="ARBA00004230"/>
    </source>
</evidence>
<evidence type="ECO:0000256" key="11">
    <source>
        <dbReference type="SAM" id="MobiDB-lite"/>
    </source>
</evidence>
<dbReference type="GO" id="GO:0003351">
    <property type="term" value="P:epithelial cilium movement involved in extracellular fluid movement"/>
    <property type="evidence" value="ECO:0007669"/>
    <property type="project" value="TreeGrafter"/>
</dbReference>
<dbReference type="AlphaFoldDB" id="A0A9D3LJZ3"/>
<comment type="subcellular location">
    <subcellularLocation>
        <location evidence="2">Cell projection</location>
        <location evidence="2">Cilium</location>
        <location evidence="2">Flagellum</location>
    </subcellularLocation>
    <subcellularLocation>
        <location evidence="3">Cytoplasm</location>
    </subcellularLocation>
</comment>
<evidence type="ECO:0000256" key="6">
    <source>
        <dbReference type="ARBA" id="ARBA00022794"/>
    </source>
</evidence>
<feature type="region of interest" description="Disordered" evidence="11">
    <location>
        <begin position="61"/>
        <end position="92"/>
    </location>
</feature>
<comment type="similarity">
    <text evidence="10">Belongs to the DNAAF19/PR46b family.</text>
</comment>
<comment type="function">
    <text evidence="1">Dynein-attachment factor required for cilia motility.</text>
</comment>
<dbReference type="InterPro" id="IPR025986">
    <property type="entry name" value="RPAP3-like_C"/>
</dbReference>
<evidence type="ECO:0000256" key="10">
    <source>
        <dbReference type="ARBA" id="ARBA00049986"/>
    </source>
</evidence>
<dbReference type="GO" id="GO:0036159">
    <property type="term" value="P:inner dynein arm assembly"/>
    <property type="evidence" value="ECO:0007669"/>
    <property type="project" value="TreeGrafter"/>
</dbReference>
<evidence type="ECO:0000256" key="1">
    <source>
        <dbReference type="ARBA" id="ARBA00004048"/>
    </source>
</evidence>
<dbReference type="GO" id="GO:0005576">
    <property type="term" value="C:extracellular region"/>
    <property type="evidence" value="ECO:0007669"/>
    <property type="project" value="GOC"/>
</dbReference>
<evidence type="ECO:0000256" key="9">
    <source>
        <dbReference type="ARBA" id="ARBA00023273"/>
    </source>
</evidence>
<dbReference type="Pfam" id="PF15867">
    <property type="entry name" value="Dynein_attach_N"/>
    <property type="match status" value="1"/>
</dbReference>
<dbReference type="InterPro" id="IPR031733">
    <property type="entry name" value="Dynein_attach_N"/>
</dbReference>
<sequence>MEDSEVINFSALEKELQAALEADKKYRRENDAKFRAIHQNVGSYEEFRDIVLASHLKPLEKKDKAGSPRTQPWNPMASGARKSTTTQCETMEASEFRPRTAAEFSRDWRRFEGSAEDRYQLLVSLGGEGVGRLFSAEVGCGLLGEFLLVLWGCLRPADAGAILAVLEGMSRTGRFRLNVSFLSRAERDACLRLMGKLMEILGDRDPGTATGLRGAEANTGQDGEATGGENVLEKLKSLMQLYDVHIDSPK</sequence>
<dbReference type="GO" id="GO:0031514">
    <property type="term" value="C:motile cilium"/>
    <property type="evidence" value="ECO:0007669"/>
    <property type="project" value="UniProtKB-SubCell"/>
</dbReference>
<dbReference type="Proteomes" id="UP001044222">
    <property type="component" value="Chromosome 17"/>
</dbReference>
<name>A0A9D3LJZ3_ANGAN</name>
<keyword evidence="5" id="KW-0963">Cytoplasm</keyword>
<feature type="domain" description="RNA-polymerase II-associated protein 3-like C-terminal" evidence="12">
    <location>
        <begin position="98"/>
        <end position="187"/>
    </location>
</feature>
<evidence type="ECO:0000256" key="4">
    <source>
        <dbReference type="ARBA" id="ARBA00011738"/>
    </source>
</evidence>
<dbReference type="InterPro" id="IPR042422">
    <property type="entry name" value="CC103"/>
</dbReference>
<evidence type="ECO:0000256" key="5">
    <source>
        <dbReference type="ARBA" id="ARBA00022490"/>
    </source>
</evidence>
<dbReference type="PANTHER" id="PTHR28572">
    <property type="entry name" value="COILED-COIL DOMAIN-CONTAINING PROTEIN 103"/>
    <property type="match status" value="1"/>
</dbReference>
<evidence type="ECO:0000259" key="12">
    <source>
        <dbReference type="Pfam" id="PF13877"/>
    </source>
</evidence>
<evidence type="ECO:0000256" key="7">
    <source>
        <dbReference type="ARBA" id="ARBA00022846"/>
    </source>
</evidence>
<keyword evidence="9" id="KW-0966">Cell projection</keyword>
<dbReference type="GO" id="GO:0036157">
    <property type="term" value="C:outer dynein arm"/>
    <property type="evidence" value="ECO:0007669"/>
    <property type="project" value="InterPro"/>
</dbReference>
<dbReference type="GO" id="GO:0007368">
    <property type="term" value="P:determination of left/right symmetry"/>
    <property type="evidence" value="ECO:0007669"/>
    <property type="project" value="TreeGrafter"/>
</dbReference>
<reference evidence="14" key="1">
    <citation type="submission" date="2021-01" db="EMBL/GenBank/DDBJ databases">
        <title>A chromosome-scale assembly of European eel, Anguilla anguilla.</title>
        <authorList>
            <person name="Henkel C."/>
            <person name="Jong-Raadsen S.A."/>
            <person name="Dufour S."/>
            <person name="Weltzien F.-A."/>
            <person name="Palstra A.P."/>
            <person name="Pelster B."/>
            <person name="Spaink H.P."/>
            <person name="Van Den Thillart G.E."/>
            <person name="Jansen H."/>
            <person name="Zahm M."/>
            <person name="Klopp C."/>
            <person name="Cedric C."/>
            <person name="Louis A."/>
            <person name="Berthelot C."/>
            <person name="Parey E."/>
            <person name="Roest Crollius H."/>
            <person name="Montfort J."/>
            <person name="Robinson-Rechavi M."/>
            <person name="Bucao C."/>
            <person name="Bouchez O."/>
            <person name="Gislard M."/>
            <person name="Lluch J."/>
            <person name="Milhes M."/>
            <person name="Lampietro C."/>
            <person name="Lopez Roques C."/>
            <person name="Donnadieu C."/>
            <person name="Braasch I."/>
            <person name="Desvignes T."/>
            <person name="Postlethwait J."/>
            <person name="Bobe J."/>
            <person name="Guiguen Y."/>
            <person name="Dirks R."/>
        </authorList>
    </citation>
    <scope>NUCLEOTIDE SEQUENCE</scope>
    <source>
        <strain evidence="14">Tag_6206</strain>
        <tissue evidence="14">Liver</tissue>
    </source>
</reference>
<dbReference type="EMBL" id="JAFIRN010000017">
    <property type="protein sequence ID" value="KAG5832385.1"/>
    <property type="molecule type" value="Genomic_DNA"/>
</dbReference>
<accession>A0A9D3LJZ3</accession>
<evidence type="ECO:0000313" key="15">
    <source>
        <dbReference type="Proteomes" id="UP001044222"/>
    </source>
</evidence>
<evidence type="ECO:0000256" key="3">
    <source>
        <dbReference type="ARBA" id="ARBA00004496"/>
    </source>
</evidence>
<evidence type="ECO:0000256" key="8">
    <source>
        <dbReference type="ARBA" id="ARBA00023069"/>
    </source>
</evidence>
<keyword evidence="6" id="KW-0970">Cilium biogenesis/degradation</keyword>
<proteinExistence type="inferred from homology"/>
<evidence type="ECO:0000259" key="13">
    <source>
        <dbReference type="Pfam" id="PF15867"/>
    </source>
</evidence>
<protein>
    <recommendedName>
        <fullName evidence="16">Coiled-coil domain-containing protein 103</fullName>
    </recommendedName>
</protein>
<evidence type="ECO:0000313" key="14">
    <source>
        <dbReference type="EMBL" id="KAG5832385.1"/>
    </source>
</evidence>
<evidence type="ECO:0008006" key="16">
    <source>
        <dbReference type="Google" id="ProtNLM"/>
    </source>
</evidence>
<keyword evidence="15" id="KW-1185">Reference proteome</keyword>
<feature type="domain" description="Dynein attachment factor N-terminal" evidence="13">
    <location>
        <begin position="7"/>
        <end position="74"/>
    </location>
</feature>
<keyword evidence="7" id="KW-0282">Flagellum</keyword>
<keyword evidence="8" id="KW-0969">Cilium</keyword>
<gene>
    <name evidence="14" type="ORF">ANANG_G00290620</name>
</gene>
<dbReference type="Pfam" id="PF13877">
    <property type="entry name" value="RPAP3_C"/>
    <property type="match status" value="1"/>
</dbReference>